<evidence type="ECO:0000256" key="4">
    <source>
        <dbReference type="ARBA" id="ARBA00023163"/>
    </source>
</evidence>
<reference evidence="7" key="1">
    <citation type="submission" date="2016-01" db="EMBL/GenBank/DDBJ databases">
        <authorList>
            <person name="Peeters C."/>
        </authorList>
    </citation>
    <scope>NUCLEOTIDE SEQUENCE</scope>
    <source>
        <strain evidence="7">LMG 29320</strain>
    </source>
</reference>
<dbReference type="PANTHER" id="PTHR47506">
    <property type="entry name" value="TRANSCRIPTIONAL REGULATORY PROTEIN"/>
    <property type="match status" value="1"/>
</dbReference>
<sequence length="204" mass="22934">MARPRNFDEDSVLDAVAEAFWTHGYDGTSTRDLVQYTGLTQPSLYNAFGDKRALFLRALDHYLEHTLRERIQRLESTMPPGRAITAFFREIIERSVSDEYRRGCMLVNAALGASPEDEEFRELIAQEMSLMRAFFERRMKAGLKQGDIERVMPADAAATNLLAVLLGVRVLARVDPKPALLVDAVAPTLAMLKLPPLGSIVRKR</sequence>
<protein>
    <submittedName>
        <fullName evidence="7">TetR family transcriptional regulator</fullName>
    </submittedName>
</protein>
<dbReference type="Pfam" id="PF00440">
    <property type="entry name" value="TetR_N"/>
    <property type="match status" value="1"/>
</dbReference>
<evidence type="ECO:0000256" key="2">
    <source>
        <dbReference type="ARBA" id="ARBA00023015"/>
    </source>
</evidence>
<dbReference type="Gene3D" id="1.10.357.10">
    <property type="entry name" value="Tetracycline Repressor, domain 2"/>
    <property type="match status" value="1"/>
</dbReference>
<accession>A0A158BIM6</accession>
<evidence type="ECO:0000313" key="8">
    <source>
        <dbReference type="Proteomes" id="UP000054903"/>
    </source>
</evidence>
<dbReference type="InterPro" id="IPR011075">
    <property type="entry name" value="TetR_C"/>
</dbReference>
<dbReference type="Proteomes" id="UP000054903">
    <property type="component" value="Unassembled WGS sequence"/>
</dbReference>
<evidence type="ECO:0000256" key="5">
    <source>
        <dbReference type="PROSITE-ProRule" id="PRU00335"/>
    </source>
</evidence>
<evidence type="ECO:0000256" key="1">
    <source>
        <dbReference type="ARBA" id="ARBA00022491"/>
    </source>
</evidence>
<dbReference type="OrthoDB" id="270177at2"/>
<dbReference type="InterPro" id="IPR001647">
    <property type="entry name" value="HTH_TetR"/>
</dbReference>
<keyword evidence="3 5" id="KW-0238">DNA-binding</keyword>
<dbReference type="Pfam" id="PF16925">
    <property type="entry name" value="TetR_C_13"/>
    <property type="match status" value="1"/>
</dbReference>
<keyword evidence="2" id="KW-0805">Transcription regulation</keyword>
<dbReference type="PANTHER" id="PTHR47506:SF1">
    <property type="entry name" value="HTH-TYPE TRANSCRIPTIONAL REGULATOR YJDC"/>
    <property type="match status" value="1"/>
</dbReference>
<dbReference type="RefSeq" id="WP_061135067.1">
    <property type="nucleotide sequence ID" value="NZ_FCNX02000006.1"/>
</dbReference>
<keyword evidence="4" id="KW-0804">Transcription</keyword>
<proteinExistence type="predicted"/>
<name>A0A158BIM6_9BURK</name>
<dbReference type="STRING" id="1777138.AWB77_02884"/>
<feature type="DNA-binding region" description="H-T-H motif" evidence="5">
    <location>
        <begin position="29"/>
        <end position="48"/>
    </location>
</feature>
<dbReference type="AlphaFoldDB" id="A0A158BIM6"/>
<feature type="domain" description="HTH tetR-type" evidence="6">
    <location>
        <begin position="6"/>
        <end position="66"/>
    </location>
</feature>
<keyword evidence="8" id="KW-1185">Reference proteome</keyword>
<evidence type="ECO:0000256" key="3">
    <source>
        <dbReference type="ARBA" id="ARBA00023125"/>
    </source>
</evidence>
<dbReference type="Gene3D" id="1.10.10.60">
    <property type="entry name" value="Homeodomain-like"/>
    <property type="match status" value="1"/>
</dbReference>
<dbReference type="EMBL" id="FCNX02000006">
    <property type="protein sequence ID" value="SAK69810.1"/>
    <property type="molecule type" value="Genomic_DNA"/>
</dbReference>
<evidence type="ECO:0000313" key="7">
    <source>
        <dbReference type="EMBL" id="SAK69810.1"/>
    </source>
</evidence>
<evidence type="ECO:0000259" key="6">
    <source>
        <dbReference type="PROSITE" id="PS50977"/>
    </source>
</evidence>
<dbReference type="PROSITE" id="PS01081">
    <property type="entry name" value="HTH_TETR_1"/>
    <property type="match status" value="1"/>
</dbReference>
<gene>
    <name evidence="7" type="ORF">AWB77_02884</name>
</gene>
<dbReference type="GO" id="GO:0003677">
    <property type="term" value="F:DNA binding"/>
    <property type="evidence" value="ECO:0007669"/>
    <property type="project" value="UniProtKB-UniRule"/>
</dbReference>
<organism evidence="7 8">
    <name type="scientific">Caballeronia fortuita</name>
    <dbReference type="NCBI Taxonomy" id="1777138"/>
    <lineage>
        <taxon>Bacteria</taxon>
        <taxon>Pseudomonadati</taxon>
        <taxon>Pseudomonadota</taxon>
        <taxon>Betaproteobacteria</taxon>
        <taxon>Burkholderiales</taxon>
        <taxon>Burkholderiaceae</taxon>
        <taxon>Caballeronia</taxon>
    </lineage>
</organism>
<dbReference type="SUPFAM" id="SSF48498">
    <property type="entry name" value="Tetracyclin repressor-like, C-terminal domain"/>
    <property type="match status" value="1"/>
</dbReference>
<keyword evidence="1" id="KW-0678">Repressor</keyword>
<dbReference type="InterPro" id="IPR036271">
    <property type="entry name" value="Tet_transcr_reg_TetR-rel_C_sf"/>
</dbReference>
<dbReference type="PROSITE" id="PS50977">
    <property type="entry name" value="HTH_TETR_2"/>
    <property type="match status" value="1"/>
</dbReference>
<comment type="caution">
    <text evidence="7">The sequence shown here is derived from an EMBL/GenBank/DDBJ whole genome shotgun (WGS) entry which is preliminary data.</text>
</comment>
<dbReference type="SUPFAM" id="SSF46689">
    <property type="entry name" value="Homeodomain-like"/>
    <property type="match status" value="1"/>
</dbReference>
<dbReference type="InterPro" id="IPR009057">
    <property type="entry name" value="Homeodomain-like_sf"/>
</dbReference>
<dbReference type="InterPro" id="IPR023772">
    <property type="entry name" value="DNA-bd_HTH_TetR-type_CS"/>
</dbReference>